<dbReference type="Pfam" id="PF07714">
    <property type="entry name" value="PK_Tyr_Ser-Thr"/>
    <property type="match status" value="1"/>
</dbReference>
<dbReference type="PROSITE" id="PS50011">
    <property type="entry name" value="PROTEIN_KINASE_DOM"/>
    <property type="match status" value="1"/>
</dbReference>
<feature type="non-terminal residue" evidence="3">
    <location>
        <position position="341"/>
    </location>
</feature>
<dbReference type="SUPFAM" id="SSF56112">
    <property type="entry name" value="Protein kinase-like (PK-like)"/>
    <property type="match status" value="1"/>
</dbReference>
<dbReference type="AlphaFoldDB" id="A0A1J8Q7Y1"/>
<protein>
    <recommendedName>
        <fullName evidence="2">Protein kinase domain-containing protein</fullName>
    </recommendedName>
</protein>
<evidence type="ECO:0000256" key="1">
    <source>
        <dbReference type="SAM" id="MobiDB-lite"/>
    </source>
</evidence>
<dbReference type="GO" id="GO:0004674">
    <property type="term" value="F:protein serine/threonine kinase activity"/>
    <property type="evidence" value="ECO:0007669"/>
    <property type="project" value="TreeGrafter"/>
</dbReference>
<evidence type="ECO:0000313" key="3">
    <source>
        <dbReference type="EMBL" id="OJA16751.1"/>
    </source>
</evidence>
<dbReference type="EMBL" id="LVVM01002384">
    <property type="protein sequence ID" value="OJA16751.1"/>
    <property type="molecule type" value="Genomic_DNA"/>
</dbReference>
<proteinExistence type="predicted"/>
<name>A0A1J8Q7Y1_9AGAM</name>
<dbReference type="OrthoDB" id="346907at2759"/>
<dbReference type="InterPro" id="IPR001245">
    <property type="entry name" value="Ser-Thr/Tyr_kinase_cat_dom"/>
</dbReference>
<evidence type="ECO:0000313" key="4">
    <source>
        <dbReference type="Proteomes" id="UP000183567"/>
    </source>
</evidence>
<keyword evidence="4" id="KW-1185">Reference proteome</keyword>
<dbReference type="InterPro" id="IPR000719">
    <property type="entry name" value="Prot_kinase_dom"/>
</dbReference>
<reference evidence="3 4" key="1">
    <citation type="submission" date="2016-03" db="EMBL/GenBank/DDBJ databases">
        <title>Comparative genomics of the ectomycorrhizal sister species Rhizopogon vinicolor and Rhizopogon vesiculosus (Basidiomycota: Boletales) reveals a divergence of the mating type B locus.</title>
        <authorList>
            <person name="Mujic A.B."/>
            <person name="Kuo A."/>
            <person name="Tritt A."/>
            <person name="Lipzen A."/>
            <person name="Chen C."/>
            <person name="Johnson J."/>
            <person name="Sharma A."/>
            <person name="Barry K."/>
            <person name="Grigoriev I.V."/>
            <person name="Spatafora J.W."/>
        </authorList>
    </citation>
    <scope>NUCLEOTIDE SEQUENCE [LARGE SCALE GENOMIC DNA]</scope>
    <source>
        <strain evidence="3 4">AM-OR11-056</strain>
    </source>
</reference>
<organism evidence="3 4">
    <name type="scientific">Rhizopogon vesiculosus</name>
    <dbReference type="NCBI Taxonomy" id="180088"/>
    <lineage>
        <taxon>Eukaryota</taxon>
        <taxon>Fungi</taxon>
        <taxon>Dikarya</taxon>
        <taxon>Basidiomycota</taxon>
        <taxon>Agaricomycotina</taxon>
        <taxon>Agaricomycetes</taxon>
        <taxon>Agaricomycetidae</taxon>
        <taxon>Boletales</taxon>
        <taxon>Suillineae</taxon>
        <taxon>Rhizopogonaceae</taxon>
        <taxon>Rhizopogon</taxon>
    </lineage>
</organism>
<sequence length="341" mass="37600">MADIIPIDINTLVDFKIKPTLIPSFAIKELEQYPHSAGRFGDVWKCLMSTPSGTHPVAIKSIRAPQSDDKELLYKIGRMIRREAYVWIQLSHNHILPFEGVTQAGDFGPFPALVSLWMENGSLNGYLKREFPQLSDQGKSQLIQQVADGLSYMHGEDIVHGDLTSFNVLVDDSGNVRIAGFGQSMLLAEAGDQMFSSLQPGNTRWTAPELIGFPDNGDEPQSQPKPTKTGDIYSFCCVMLQILSGEEPYSWIKPATRVIDAIANGLEPFKRKVHMNMGEVYELLSSRCLSKTPEKRPSIVEITTIVGPIKAMLSPNIPRTVQAQSSVDDGDRSSHGGAILT</sequence>
<dbReference type="STRING" id="180088.A0A1J8Q7Y1"/>
<dbReference type="PANTHER" id="PTHR44329">
    <property type="entry name" value="SERINE/THREONINE-PROTEIN KINASE TNNI3K-RELATED"/>
    <property type="match status" value="1"/>
</dbReference>
<dbReference type="Proteomes" id="UP000183567">
    <property type="component" value="Unassembled WGS sequence"/>
</dbReference>
<dbReference type="Gene3D" id="1.10.510.10">
    <property type="entry name" value="Transferase(Phosphotransferase) domain 1"/>
    <property type="match status" value="1"/>
</dbReference>
<dbReference type="InterPro" id="IPR051681">
    <property type="entry name" value="Ser/Thr_Kinases-Pseudokinases"/>
</dbReference>
<accession>A0A1J8Q7Y1</accession>
<dbReference type="GO" id="GO:0005524">
    <property type="term" value="F:ATP binding"/>
    <property type="evidence" value="ECO:0007669"/>
    <property type="project" value="InterPro"/>
</dbReference>
<dbReference type="InterPro" id="IPR011009">
    <property type="entry name" value="Kinase-like_dom_sf"/>
</dbReference>
<comment type="caution">
    <text evidence="3">The sequence shown here is derived from an EMBL/GenBank/DDBJ whole genome shotgun (WGS) entry which is preliminary data.</text>
</comment>
<feature type="region of interest" description="Disordered" evidence="1">
    <location>
        <begin position="320"/>
        <end position="341"/>
    </location>
</feature>
<evidence type="ECO:0000259" key="2">
    <source>
        <dbReference type="PROSITE" id="PS50011"/>
    </source>
</evidence>
<feature type="domain" description="Protein kinase" evidence="2">
    <location>
        <begin position="29"/>
        <end position="313"/>
    </location>
</feature>
<gene>
    <name evidence="3" type="ORF">AZE42_13333</name>
</gene>